<proteinExistence type="predicted"/>
<evidence type="ECO:0000313" key="2">
    <source>
        <dbReference type="EMBL" id="GAO45886.1"/>
    </source>
</evidence>
<dbReference type="AlphaFoldDB" id="A0A0E9N865"/>
<evidence type="ECO:0000256" key="1">
    <source>
        <dbReference type="SAM" id="MobiDB-lite"/>
    </source>
</evidence>
<evidence type="ECO:0000313" key="3">
    <source>
        <dbReference type="Proteomes" id="UP000033140"/>
    </source>
</evidence>
<reference evidence="2 3" key="3">
    <citation type="journal article" date="2015" name="Genome Announc.">
        <title>Draft Genome Sequence of the Archiascomycetous Yeast Saitoella complicata.</title>
        <authorList>
            <person name="Yamauchi K."/>
            <person name="Kondo S."/>
            <person name="Hamamoto M."/>
            <person name="Takahashi Y."/>
            <person name="Ogura Y."/>
            <person name="Hayashi T."/>
            <person name="Nishida H."/>
        </authorList>
    </citation>
    <scope>NUCLEOTIDE SEQUENCE [LARGE SCALE GENOMIC DNA]</scope>
    <source>
        <strain evidence="2 3">NRRL Y-17804</strain>
    </source>
</reference>
<dbReference type="EMBL" id="BACD03000001">
    <property type="protein sequence ID" value="GAO45886.1"/>
    <property type="molecule type" value="Genomic_DNA"/>
</dbReference>
<reference evidence="2 3" key="2">
    <citation type="journal article" date="2014" name="J. Gen. Appl. Microbiol.">
        <title>The early diverging ascomycetous budding yeast Saitoella complicata has three histone deacetylases belonging to the Clr6, Hos2, and Rpd3 lineages.</title>
        <authorList>
            <person name="Nishida H."/>
            <person name="Matsumoto T."/>
            <person name="Kondo S."/>
            <person name="Hamamoto M."/>
            <person name="Yoshikawa H."/>
        </authorList>
    </citation>
    <scope>NUCLEOTIDE SEQUENCE [LARGE SCALE GENOMIC DNA]</scope>
    <source>
        <strain evidence="2 3">NRRL Y-17804</strain>
    </source>
</reference>
<gene>
    <name evidence="2" type="ORF">G7K_0132-t1</name>
</gene>
<name>A0A0E9N865_SAICN</name>
<sequence length="117" mass="12724">MYATQRTPAELALSTQAVQSATVHAEPAIDRAPLHGCSPSRDQSSLRSSRPVSYLTVHRGPSPGQSPLTHHTPPPFSGVSQKSISRVRRIQPSIIGAQYTNRNYFTVIGPQLSTCFQ</sequence>
<accession>A0A0E9N865</accession>
<keyword evidence="3" id="KW-1185">Reference proteome</keyword>
<organism evidence="2 3">
    <name type="scientific">Saitoella complicata (strain BCRC 22490 / CBS 7301 / JCM 7358 / NBRC 10748 / NRRL Y-17804)</name>
    <dbReference type="NCBI Taxonomy" id="698492"/>
    <lineage>
        <taxon>Eukaryota</taxon>
        <taxon>Fungi</taxon>
        <taxon>Dikarya</taxon>
        <taxon>Ascomycota</taxon>
        <taxon>Taphrinomycotina</taxon>
        <taxon>Taphrinomycotina incertae sedis</taxon>
        <taxon>Saitoella</taxon>
    </lineage>
</organism>
<dbReference type="Proteomes" id="UP000033140">
    <property type="component" value="Unassembled WGS sequence"/>
</dbReference>
<feature type="compositionally biased region" description="Low complexity" evidence="1">
    <location>
        <begin position="38"/>
        <end position="50"/>
    </location>
</feature>
<comment type="caution">
    <text evidence="2">The sequence shown here is derived from an EMBL/GenBank/DDBJ whole genome shotgun (WGS) entry which is preliminary data.</text>
</comment>
<protein>
    <submittedName>
        <fullName evidence="2">Uncharacterized protein</fullName>
    </submittedName>
</protein>
<reference evidence="2 3" key="1">
    <citation type="journal article" date="2011" name="J. Gen. Appl. Microbiol.">
        <title>Draft genome sequencing of the enigmatic yeast Saitoella complicata.</title>
        <authorList>
            <person name="Nishida H."/>
            <person name="Hamamoto M."/>
            <person name="Sugiyama J."/>
        </authorList>
    </citation>
    <scope>NUCLEOTIDE SEQUENCE [LARGE SCALE GENOMIC DNA]</scope>
    <source>
        <strain evidence="2 3">NRRL Y-17804</strain>
    </source>
</reference>
<feature type="region of interest" description="Disordered" evidence="1">
    <location>
        <begin position="29"/>
        <end position="84"/>
    </location>
</feature>